<keyword evidence="4" id="KW-0411">Iron-sulfur</keyword>
<dbReference type="GO" id="GO:0003824">
    <property type="term" value="F:catalytic activity"/>
    <property type="evidence" value="ECO:0007669"/>
    <property type="project" value="InterPro"/>
</dbReference>
<dbReference type="CDD" id="cd01335">
    <property type="entry name" value="Radical_SAM"/>
    <property type="match status" value="1"/>
</dbReference>
<dbReference type="GO" id="GO:0051536">
    <property type="term" value="F:iron-sulfur cluster binding"/>
    <property type="evidence" value="ECO:0007669"/>
    <property type="project" value="UniProtKB-KW"/>
</dbReference>
<dbReference type="AlphaFoldDB" id="X0U278"/>
<evidence type="ECO:0000256" key="3">
    <source>
        <dbReference type="ARBA" id="ARBA00023004"/>
    </source>
</evidence>
<dbReference type="InterPro" id="IPR007197">
    <property type="entry name" value="rSAM"/>
</dbReference>
<sequence length="168" mass="18543">MYGLEGRFLKPDSRRPELAQELANKVIDEVSFARPNFYFTGGEPLVYKHIVSLVGNASKKGCACEINTNGLLLSKFAADLVDAGLSVLTVSILGPSQVHDGIVGVPQAFDRVIEGIEAILQAKARRRSLKPVIRINSAIIPENYEKLQDIVQIAEYLRADKLTFIHPR</sequence>
<dbReference type="PROSITE" id="PS51918">
    <property type="entry name" value="RADICAL_SAM"/>
    <property type="match status" value="1"/>
</dbReference>
<reference evidence="6" key="1">
    <citation type="journal article" date="2014" name="Front. Microbiol.">
        <title>High frequency of phylogenetically diverse reductive dehalogenase-homologous genes in deep subseafloor sedimentary metagenomes.</title>
        <authorList>
            <person name="Kawai M."/>
            <person name="Futagami T."/>
            <person name="Toyoda A."/>
            <person name="Takaki Y."/>
            <person name="Nishi S."/>
            <person name="Hori S."/>
            <person name="Arai W."/>
            <person name="Tsubouchi T."/>
            <person name="Morono Y."/>
            <person name="Uchiyama I."/>
            <person name="Ito T."/>
            <person name="Fujiyama A."/>
            <person name="Inagaki F."/>
            <person name="Takami H."/>
        </authorList>
    </citation>
    <scope>NUCLEOTIDE SEQUENCE</scope>
    <source>
        <strain evidence="6">Expedition CK06-06</strain>
    </source>
</reference>
<dbReference type="PANTHER" id="PTHR11228:SF7">
    <property type="entry name" value="PQQA PEPTIDE CYCLASE"/>
    <property type="match status" value="1"/>
</dbReference>
<gene>
    <name evidence="6" type="ORF">S01H1_26085</name>
</gene>
<keyword evidence="2" id="KW-0479">Metal-binding</keyword>
<evidence type="ECO:0000256" key="2">
    <source>
        <dbReference type="ARBA" id="ARBA00022723"/>
    </source>
</evidence>
<keyword evidence="3" id="KW-0408">Iron</keyword>
<dbReference type="PANTHER" id="PTHR11228">
    <property type="entry name" value="RADICAL SAM DOMAIN PROTEIN"/>
    <property type="match status" value="1"/>
</dbReference>
<dbReference type="Pfam" id="PF04055">
    <property type="entry name" value="Radical_SAM"/>
    <property type="match status" value="1"/>
</dbReference>
<proteinExistence type="predicted"/>
<comment type="caution">
    <text evidence="6">The sequence shown here is derived from an EMBL/GenBank/DDBJ whole genome shotgun (WGS) entry which is preliminary data.</text>
</comment>
<feature type="domain" description="Radical SAM core" evidence="5">
    <location>
        <begin position="1"/>
        <end position="168"/>
    </location>
</feature>
<keyword evidence="1" id="KW-0949">S-adenosyl-L-methionine</keyword>
<name>X0U278_9ZZZZ</name>
<evidence type="ECO:0000256" key="1">
    <source>
        <dbReference type="ARBA" id="ARBA00022691"/>
    </source>
</evidence>
<evidence type="ECO:0000259" key="5">
    <source>
        <dbReference type="PROSITE" id="PS51918"/>
    </source>
</evidence>
<organism evidence="6">
    <name type="scientific">marine sediment metagenome</name>
    <dbReference type="NCBI Taxonomy" id="412755"/>
    <lineage>
        <taxon>unclassified sequences</taxon>
        <taxon>metagenomes</taxon>
        <taxon>ecological metagenomes</taxon>
    </lineage>
</organism>
<protein>
    <recommendedName>
        <fullName evidence="5">Radical SAM core domain-containing protein</fullName>
    </recommendedName>
</protein>
<dbReference type="GO" id="GO:0046872">
    <property type="term" value="F:metal ion binding"/>
    <property type="evidence" value="ECO:0007669"/>
    <property type="project" value="UniProtKB-KW"/>
</dbReference>
<accession>X0U278</accession>
<dbReference type="InterPro" id="IPR013785">
    <property type="entry name" value="Aldolase_TIM"/>
</dbReference>
<dbReference type="InterPro" id="IPR058240">
    <property type="entry name" value="rSAM_sf"/>
</dbReference>
<evidence type="ECO:0000313" key="6">
    <source>
        <dbReference type="EMBL" id="GAF94492.1"/>
    </source>
</evidence>
<dbReference type="Gene3D" id="3.20.20.70">
    <property type="entry name" value="Aldolase class I"/>
    <property type="match status" value="1"/>
</dbReference>
<dbReference type="EMBL" id="BARS01015798">
    <property type="protein sequence ID" value="GAF94492.1"/>
    <property type="molecule type" value="Genomic_DNA"/>
</dbReference>
<dbReference type="SUPFAM" id="SSF102114">
    <property type="entry name" value="Radical SAM enzymes"/>
    <property type="match status" value="1"/>
</dbReference>
<feature type="non-terminal residue" evidence="6">
    <location>
        <position position="168"/>
    </location>
</feature>
<dbReference type="InterPro" id="IPR050377">
    <property type="entry name" value="Radical_SAM_PqqE_MftC-like"/>
</dbReference>
<evidence type="ECO:0000256" key="4">
    <source>
        <dbReference type="ARBA" id="ARBA00023014"/>
    </source>
</evidence>